<reference evidence="6" key="1">
    <citation type="submission" date="2020-10" db="EMBL/GenBank/DDBJ databases">
        <title>Ca. Dormibacterota MAGs.</title>
        <authorList>
            <person name="Montgomery K."/>
        </authorList>
    </citation>
    <scope>NUCLEOTIDE SEQUENCE [LARGE SCALE GENOMIC DNA]</scope>
    <source>
        <strain evidence="6">SC8812_S17_10</strain>
    </source>
</reference>
<evidence type="ECO:0000313" key="7">
    <source>
        <dbReference type="Proteomes" id="UP000612893"/>
    </source>
</evidence>
<dbReference type="Gene3D" id="3.40.630.10">
    <property type="entry name" value="Zn peptidases"/>
    <property type="match status" value="1"/>
</dbReference>
<evidence type="ECO:0000256" key="1">
    <source>
        <dbReference type="ARBA" id="ARBA00001947"/>
    </source>
</evidence>
<protein>
    <submittedName>
        <fullName evidence="6">Succinylglutamate desuccinylase/aspartoacylase family protein</fullName>
    </submittedName>
</protein>
<feature type="domain" description="Succinylglutamate desuccinylase/Aspartoacylase catalytic" evidence="5">
    <location>
        <begin position="41"/>
        <end position="228"/>
    </location>
</feature>
<dbReference type="InterPro" id="IPR055438">
    <property type="entry name" value="AstE_AspA_cat"/>
</dbReference>
<dbReference type="PANTHER" id="PTHR37326">
    <property type="entry name" value="BLL3975 PROTEIN"/>
    <property type="match status" value="1"/>
</dbReference>
<keyword evidence="3" id="KW-0378">Hydrolase</keyword>
<evidence type="ECO:0000256" key="2">
    <source>
        <dbReference type="ARBA" id="ARBA00022723"/>
    </source>
</evidence>
<dbReference type="InterPro" id="IPR053138">
    <property type="entry name" value="N-alpha-Ac-DABA_deacetylase"/>
</dbReference>
<evidence type="ECO:0000256" key="3">
    <source>
        <dbReference type="ARBA" id="ARBA00022801"/>
    </source>
</evidence>
<evidence type="ECO:0000259" key="5">
    <source>
        <dbReference type="Pfam" id="PF24827"/>
    </source>
</evidence>
<dbReference type="PIRSF" id="PIRSF039012">
    <property type="entry name" value="ASP"/>
    <property type="match status" value="1"/>
</dbReference>
<dbReference type="PANTHER" id="PTHR37326:SF1">
    <property type="entry name" value="BLL3975 PROTEIN"/>
    <property type="match status" value="1"/>
</dbReference>
<keyword evidence="2" id="KW-0479">Metal-binding</keyword>
<organism evidence="6 7">
    <name type="scientific">Candidatus Nephthysia bennettiae</name>
    <dbReference type="NCBI Taxonomy" id="3127016"/>
    <lineage>
        <taxon>Bacteria</taxon>
        <taxon>Bacillati</taxon>
        <taxon>Candidatus Dormiibacterota</taxon>
        <taxon>Candidatus Dormibacteria</taxon>
        <taxon>Candidatus Dormibacterales</taxon>
        <taxon>Candidatus Dormibacteraceae</taxon>
        <taxon>Candidatus Nephthysia</taxon>
    </lineage>
</organism>
<sequence>MRIGNLEVQSGQTARGFVSLEPITDGQPLELPIQVSRGAEDGPTVWVNAAIHGDELEGTAALWQVFENVAGQLVKGTLIGCLITNVSAYQAMRRTSPIDDLDVNRVFPGDPDGSFTRQFAHHYKRTVESVATHYMDLHGGGNTHDVVFYTIYRDGAGEATRTSREMAQVAGSPIVWSSQDRWLDNGLSTLLTNQGMPSLTVEAGGEGRIRAKNVAAHANSVLNVLRYLGMLPGSAPLGGIDVPVRSADFFYSHRGGIWISEHAAGDRVGRGDVIGSIKDRHGCAVEEVRCEADRGVLLALRTYAAAPAGSNLGIVGRIEE</sequence>
<dbReference type="GO" id="GO:0046872">
    <property type="term" value="F:metal ion binding"/>
    <property type="evidence" value="ECO:0007669"/>
    <property type="project" value="UniProtKB-KW"/>
</dbReference>
<dbReference type="SUPFAM" id="SSF53187">
    <property type="entry name" value="Zn-dependent exopeptidases"/>
    <property type="match status" value="1"/>
</dbReference>
<evidence type="ECO:0000256" key="4">
    <source>
        <dbReference type="ARBA" id="ARBA00022833"/>
    </source>
</evidence>
<dbReference type="Pfam" id="PF24827">
    <property type="entry name" value="AstE_AspA_cat"/>
    <property type="match status" value="1"/>
</dbReference>
<dbReference type="GO" id="GO:0016787">
    <property type="term" value="F:hydrolase activity"/>
    <property type="evidence" value="ECO:0007669"/>
    <property type="project" value="UniProtKB-KW"/>
</dbReference>
<proteinExistence type="predicted"/>
<name>A0A934K3F2_9BACT</name>
<accession>A0A934K3F2</accession>
<keyword evidence="4" id="KW-0862">Zinc</keyword>
<dbReference type="InterPro" id="IPR043795">
    <property type="entry name" value="N-alpha-Ac-DABA-like"/>
</dbReference>
<comment type="caution">
    <text evidence="6">The sequence shown here is derived from an EMBL/GenBank/DDBJ whole genome shotgun (WGS) entry which is preliminary data.</text>
</comment>
<dbReference type="EMBL" id="JAEKNR010000228">
    <property type="protein sequence ID" value="MBJ7600911.1"/>
    <property type="molecule type" value="Genomic_DNA"/>
</dbReference>
<evidence type="ECO:0000313" key="6">
    <source>
        <dbReference type="EMBL" id="MBJ7600911.1"/>
    </source>
</evidence>
<comment type="cofactor">
    <cofactor evidence="1">
        <name>Zn(2+)</name>
        <dbReference type="ChEBI" id="CHEBI:29105"/>
    </cofactor>
</comment>
<dbReference type="Proteomes" id="UP000612893">
    <property type="component" value="Unassembled WGS sequence"/>
</dbReference>
<gene>
    <name evidence="6" type="ORF">JF922_22940</name>
</gene>
<dbReference type="AlphaFoldDB" id="A0A934K3F2"/>
<keyword evidence="7" id="KW-1185">Reference proteome</keyword>
<dbReference type="RefSeq" id="WP_338204895.1">
    <property type="nucleotide sequence ID" value="NZ_JAEKNR010000228.1"/>
</dbReference>